<feature type="compositionally biased region" description="Basic residues" evidence="1">
    <location>
        <begin position="47"/>
        <end position="67"/>
    </location>
</feature>
<feature type="compositionally biased region" description="Polar residues" evidence="1">
    <location>
        <begin position="31"/>
        <end position="40"/>
    </location>
</feature>
<evidence type="ECO:0000313" key="2">
    <source>
        <dbReference type="EMBL" id="KAF2846248.1"/>
    </source>
</evidence>
<proteinExistence type="predicted"/>
<dbReference type="AlphaFoldDB" id="A0A6A7AVU7"/>
<name>A0A6A7AVU7_9PLEO</name>
<accession>A0A6A7AVU7</accession>
<gene>
    <name evidence="2" type="ORF">T440DRAFT_472076</name>
</gene>
<feature type="region of interest" description="Disordered" evidence="1">
    <location>
        <begin position="31"/>
        <end position="71"/>
    </location>
</feature>
<keyword evidence="3" id="KW-1185">Reference proteome</keyword>
<dbReference type="Proteomes" id="UP000799423">
    <property type="component" value="Unassembled WGS sequence"/>
</dbReference>
<evidence type="ECO:0000256" key="1">
    <source>
        <dbReference type="SAM" id="MobiDB-lite"/>
    </source>
</evidence>
<evidence type="ECO:0000313" key="3">
    <source>
        <dbReference type="Proteomes" id="UP000799423"/>
    </source>
</evidence>
<sequence>MAAPATKGQLLVASAVWYVYLSLQKLPREGQLTSTQTSGAPTDVAKKNKACRKSHLALNSKTRHGRRDIRSPSLQPIYRLRTIELRSSQERPGFWTISVSSSQASQRLQNVFVSIVDFKVSISLGRPIVRPCGSLFSPQQDIRCR</sequence>
<dbReference type="EMBL" id="MU006337">
    <property type="protein sequence ID" value="KAF2846248.1"/>
    <property type="molecule type" value="Genomic_DNA"/>
</dbReference>
<reference evidence="2" key="1">
    <citation type="submission" date="2020-01" db="EMBL/GenBank/DDBJ databases">
        <authorList>
            <consortium name="DOE Joint Genome Institute"/>
            <person name="Haridas S."/>
            <person name="Albert R."/>
            <person name="Binder M."/>
            <person name="Bloem J."/>
            <person name="Labutti K."/>
            <person name="Salamov A."/>
            <person name="Andreopoulos B."/>
            <person name="Baker S.E."/>
            <person name="Barry K."/>
            <person name="Bills G."/>
            <person name="Bluhm B.H."/>
            <person name="Cannon C."/>
            <person name="Castanera R."/>
            <person name="Culley D.E."/>
            <person name="Daum C."/>
            <person name="Ezra D."/>
            <person name="Gonzalez J.B."/>
            <person name="Henrissat B."/>
            <person name="Kuo A."/>
            <person name="Liang C."/>
            <person name="Lipzen A."/>
            <person name="Lutzoni F."/>
            <person name="Magnuson J."/>
            <person name="Mondo S."/>
            <person name="Nolan M."/>
            <person name="Ohm R."/>
            <person name="Pangilinan J."/>
            <person name="Park H.-J."/>
            <person name="Ramirez L."/>
            <person name="Alfaro M."/>
            <person name="Sun H."/>
            <person name="Tritt A."/>
            <person name="Yoshinaga Y."/>
            <person name="Zwiers L.-H."/>
            <person name="Turgeon B.G."/>
            <person name="Goodwin S.B."/>
            <person name="Spatafora J.W."/>
            <person name="Crous P.W."/>
            <person name="Grigoriev I.V."/>
        </authorList>
    </citation>
    <scope>NUCLEOTIDE SEQUENCE</scope>
    <source>
        <strain evidence="2">IPT5</strain>
    </source>
</reference>
<protein>
    <submittedName>
        <fullName evidence="2">Uncharacterized protein</fullName>
    </submittedName>
</protein>
<organism evidence="2 3">
    <name type="scientific">Plenodomus tracheiphilus IPT5</name>
    <dbReference type="NCBI Taxonomy" id="1408161"/>
    <lineage>
        <taxon>Eukaryota</taxon>
        <taxon>Fungi</taxon>
        <taxon>Dikarya</taxon>
        <taxon>Ascomycota</taxon>
        <taxon>Pezizomycotina</taxon>
        <taxon>Dothideomycetes</taxon>
        <taxon>Pleosporomycetidae</taxon>
        <taxon>Pleosporales</taxon>
        <taxon>Pleosporineae</taxon>
        <taxon>Leptosphaeriaceae</taxon>
        <taxon>Plenodomus</taxon>
    </lineage>
</organism>